<protein>
    <recommendedName>
        <fullName evidence="7">Tetraspanin</fullName>
    </recommendedName>
</protein>
<evidence type="ECO:0000313" key="9">
    <source>
        <dbReference type="Proteomes" id="UP001461498"/>
    </source>
</evidence>
<comment type="similarity">
    <text evidence="2 7">Belongs to the tetraspanin (TM4SF) family.</text>
</comment>
<evidence type="ECO:0000256" key="7">
    <source>
        <dbReference type="RuleBase" id="RU361218"/>
    </source>
</evidence>
<dbReference type="PANTHER" id="PTHR19282:SF521">
    <property type="entry name" value="IP01817P-RELATED"/>
    <property type="match status" value="1"/>
</dbReference>
<keyword evidence="4 7" id="KW-1133">Transmembrane helix</keyword>
<evidence type="ECO:0000256" key="6">
    <source>
        <dbReference type="PIRSR" id="PIRSR002419-1"/>
    </source>
</evidence>
<feature type="transmembrane region" description="Helical" evidence="7">
    <location>
        <begin position="12"/>
        <end position="32"/>
    </location>
</feature>
<name>A0AAW1D1Y2_9HEMI</name>
<dbReference type="InterPro" id="IPR000301">
    <property type="entry name" value="Tetraspanin_animals"/>
</dbReference>
<dbReference type="CDD" id="cd03127">
    <property type="entry name" value="tetraspanin_LEL"/>
    <property type="match status" value="1"/>
</dbReference>
<reference evidence="8 9" key="1">
    <citation type="submission" date="2022-12" db="EMBL/GenBank/DDBJ databases">
        <title>Chromosome-level genome assembly of true bugs.</title>
        <authorList>
            <person name="Ma L."/>
            <person name="Li H."/>
        </authorList>
    </citation>
    <scope>NUCLEOTIDE SEQUENCE [LARGE SCALE GENOMIC DNA]</scope>
    <source>
        <strain evidence="8">Lab_2022b</strain>
    </source>
</reference>
<evidence type="ECO:0000256" key="1">
    <source>
        <dbReference type="ARBA" id="ARBA00004141"/>
    </source>
</evidence>
<dbReference type="Proteomes" id="UP001461498">
    <property type="component" value="Unassembled WGS sequence"/>
</dbReference>
<feature type="disulfide bond" evidence="6">
    <location>
        <begin position="139"/>
        <end position="172"/>
    </location>
</feature>
<dbReference type="PANTHER" id="PTHR19282">
    <property type="entry name" value="TETRASPANIN"/>
    <property type="match status" value="1"/>
</dbReference>
<comment type="caution">
    <text evidence="8">The sequence shown here is derived from an EMBL/GenBank/DDBJ whole genome shotgun (WGS) entry which is preliminary data.</text>
</comment>
<dbReference type="GO" id="GO:0005886">
    <property type="term" value="C:plasma membrane"/>
    <property type="evidence" value="ECO:0007669"/>
    <property type="project" value="TreeGrafter"/>
</dbReference>
<organism evidence="8 9">
    <name type="scientific">Rhynocoris fuscipes</name>
    <dbReference type="NCBI Taxonomy" id="488301"/>
    <lineage>
        <taxon>Eukaryota</taxon>
        <taxon>Metazoa</taxon>
        <taxon>Ecdysozoa</taxon>
        <taxon>Arthropoda</taxon>
        <taxon>Hexapoda</taxon>
        <taxon>Insecta</taxon>
        <taxon>Pterygota</taxon>
        <taxon>Neoptera</taxon>
        <taxon>Paraneoptera</taxon>
        <taxon>Hemiptera</taxon>
        <taxon>Heteroptera</taxon>
        <taxon>Panheteroptera</taxon>
        <taxon>Cimicomorpha</taxon>
        <taxon>Reduviidae</taxon>
        <taxon>Harpactorinae</taxon>
        <taxon>Harpactorini</taxon>
        <taxon>Rhynocoris</taxon>
    </lineage>
</organism>
<keyword evidence="3 7" id="KW-0812">Transmembrane</keyword>
<feature type="disulfide bond" evidence="6">
    <location>
        <begin position="140"/>
        <end position="155"/>
    </location>
</feature>
<feature type="transmembrane region" description="Helical" evidence="7">
    <location>
        <begin position="81"/>
        <end position="105"/>
    </location>
</feature>
<dbReference type="EMBL" id="JAPXFL010000007">
    <property type="protein sequence ID" value="KAK9504562.1"/>
    <property type="molecule type" value="Genomic_DNA"/>
</dbReference>
<evidence type="ECO:0000256" key="5">
    <source>
        <dbReference type="ARBA" id="ARBA00023136"/>
    </source>
</evidence>
<proteinExistence type="inferred from homology"/>
<keyword evidence="6" id="KW-1015">Disulfide bond</keyword>
<dbReference type="SUPFAM" id="SSF48652">
    <property type="entry name" value="Tetraspanin"/>
    <property type="match status" value="1"/>
</dbReference>
<dbReference type="InterPro" id="IPR018503">
    <property type="entry name" value="Tetraspanin_CS"/>
</dbReference>
<sequence length="216" mass="23499">MGFCECTSKFALFLFNLICALLGIVIIAFSVITNVHGKPFKDMLDGQLSTVSISLIVIGVLVFLIAFLGCCGAIKESNCMLNTYAVILCVLLIVQVALGITAFVYKNNLESEMDKLVVQAFEDPKMTDFVDEIQIDLHCCGVSGPDQLVLRASCCGKTSGTCSLITAYQQGCKDKIHDEVMSALKTLGIVAIVIAIVELLCVIFAFCLATTYKRWR</sequence>
<dbReference type="PRINTS" id="PR00259">
    <property type="entry name" value="TMFOUR"/>
</dbReference>
<dbReference type="Gene3D" id="1.10.1450.10">
    <property type="entry name" value="Tetraspanin"/>
    <property type="match status" value="1"/>
</dbReference>
<dbReference type="InterPro" id="IPR018499">
    <property type="entry name" value="Tetraspanin/Peripherin"/>
</dbReference>
<dbReference type="PIRSF" id="PIRSF002419">
    <property type="entry name" value="Tetraspanin"/>
    <property type="match status" value="1"/>
</dbReference>
<feature type="transmembrane region" description="Helical" evidence="7">
    <location>
        <begin position="187"/>
        <end position="212"/>
    </location>
</feature>
<dbReference type="AlphaFoldDB" id="A0AAW1D1Y2"/>
<keyword evidence="9" id="KW-1185">Reference proteome</keyword>
<feature type="transmembrane region" description="Helical" evidence="7">
    <location>
        <begin position="52"/>
        <end position="74"/>
    </location>
</feature>
<dbReference type="InterPro" id="IPR008952">
    <property type="entry name" value="Tetraspanin_EC2_sf"/>
</dbReference>
<accession>A0AAW1D1Y2</accession>
<keyword evidence="5 7" id="KW-0472">Membrane</keyword>
<dbReference type="PROSITE" id="PS00421">
    <property type="entry name" value="TM4_1"/>
    <property type="match status" value="1"/>
</dbReference>
<comment type="subcellular location">
    <subcellularLocation>
        <location evidence="1 7">Membrane</location>
        <topology evidence="1 7">Multi-pass membrane protein</topology>
    </subcellularLocation>
</comment>
<gene>
    <name evidence="8" type="ORF">O3M35_010870</name>
</gene>
<evidence type="ECO:0000256" key="2">
    <source>
        <dbReference type="ARBA" id="ARBA00006840"/>
    </source>
</evidence>
<evidence type="ECO:0000256" key="3">
    <source>
        <dbReference type="ARBA" id="ARBA00022692"/>
    </source>
</evidence>
<evidence type="ECO:0000313" key="8">
    <source>
        <dbReference type="EMBL" id="KAK9504562.1"/>
    </source>
</evidence>
<evidence type="ECO:0000256" key="4">
    <source>
        <dbReference type="ARBA" id="ARBA00022989"/>
    </source>
</evidence>
<dbReference type="Pfam" id="PF00335">
    <property type="entry name" value="Tetraspanin"/>
    <property type="match status" value="1"/>
</dbReference>